<feature type="domain" description="SET" evidence="1">
    <location>
        <begin position="33"/>
        <end position="248"/>
    </location>
</feature>
<organism evidence="2">
    <name type="scientific">Menopon gallinae</name>
    <name type="common">poultry shaft louse</name>
    <dbReference type="NCBI Taxonomy" id="328185"/>
    <lineage>
        <taxon>Eukaryota</taxon>
        <taxon>Metazoa</taxon>
        <taxon>Ecdysozoa</taxon>
        <taxon>Arthropoda</taxon>
        <taxon>Hexapoda</taxon>
        <taxon>Insecta</taxon>
        <taxon>Pterygota</taxon>
        <taxon>Neoptera</taxon>
        <taxon>Paraneoptera</taxon>
        <taxon>Psocodea</taxon>
        <taxon>Troctomorpha</taxon>
        <taxon>Phthiraptera</taxon>
        <taxon>Amblycera</taxon>
        <taxon>Menoponidae</taxon>
        <taxon>Menopon</taxon>
    </lineage>
</organism>
<sequence length="401" mass="47181">MGRTRRKRLRRYTSIADDADVIDLLRWLRFKSRNLRIRCFPGSGRGVQSTKSIQAGEEIISLPLNLLITPKVENDVTICLDQDRVPGHLILTVFLMYENHLGDDSKYRHYLKLLPSEFTTLFFCAANELNTLPDFMRKEIVKQIQQVNYYYNVIRNFYYSKPCPHCGLHLNYVFKYNLFTWAWFCVNTRSVYYEDDGDISLALAPFLDMFNHSVDARTEMVINSKEELYTIKTLKKVKKCEQVFVSYGAHSNWDLLKEYGFILENNPHDFIIFTFEEVLTLLRNRSKCDNLSRLKFRFIKENDLDINLKKYKDEFSWNLNALLFVLATKDEDLSTMSAKSYSNEFNQNEKDEIKGLAEILMESKRNELTSTLKEMESISHCSNGFSFAKELIKMYINFLTS</sequence>
<name>A0AAW2HL02_9NEOP</name>
<dbReference type="EMBL" id="JARGDH010000004">
    <property type="protein sequence ID" value="KAL0270489.1"/>
    <property type="molecule type" value="Genomic_DNA"/>
</dbReference>
<dbReference type="InterPro" id="IPR001214">
    <property type="entry name" value="SET_dom"/>
</dbReference>
<dbReference type="InterPro" id="IPR050600">
    <property type="entry name" value="SETD3_SETD6_MTase"/>
</dbReference>
<dbReference type="GO" id="GO:0016279">
    <property type="term" value="F:protein-lysine N-methyltransferase activity"/>
    <property type="evidence" value="ECO:0007669"/>
    <property type="project" value="InterPro"/>
</dbReference>
<dbReference type="InterPro" id="IPR046341">
    <property type="entry name" value="SET_dom_sf"/>
</dbReference>
<comment type="caution">
    <text evidence="2">The sequence shown here is derived from an EMBL/GenBank/DDBJ whole genome shotgun (WGS) entry which is preliminary data.</text>
</comment>
<dbReference type="Pfam" id="PF00856">
    <property type="entry name" value="SET"/>
    <property type="match status" value="1"/>
</dbReference>
<protein>
    <recommendedName>
        <fullName evidence="1">SET domain-containing protein</fullName>
    </recommendedName>
</protein>
<dbReference type="Gene3D" id="3.90.1410.10">
    <property type="entry name" value="set domain protein methyltransferase, domain 1"/>
    <property type="match status" value="1"/>
</dbReference>
<dbReference type="PROSITE" id="PS50280">
    <property type="entry name" value="SET"/>
    <property type="match status" value="1"/>
</dbReference>
<evidence type="ECO:0000259" key="1">
    <source>
        <dbReference type="PROSITE" id="PS50280"/>
    </source>
</evidence>
<dbReference type="InterPro" id="IPR044429">
    <property type="entry name" value="SETD4_SET"/>
</dbReference>
<proteinExistence type="predicted"/>
<evidence type="ECO:0000313" key="2">
    <source>
        <dbReference type="EMBL" id="KAL0270489.1"/>
    </source>
</evidence>
<dbReference type="AlphaFoldDB" id="A0AAW2HL02"/>
<reference evidence="2" key="1">
    <citation type="journal article" date="2024" name="Gigascience">
        <title>Chromosome-level genome of the poultry shaft louse Menopon gallinae provides insight into the host-switching and adaptive evolution of parasitic lice.</title>
        <authorList>
            <person name="Xu Y."/>
            <person name="Ma L."/>
            <person name="Liu S."/>
            <person name="Liang Y."/>
            <person name="Liu Q."/>
            <person name="He Z."/>
            <person name="Tian L."/>
            <person name="Duan Y."/>
            <person name="Cai W."/>
            <person name="Li H."/>
            <person name="Song F."/>
        </authorList>
    </citation>
    <scope>NUCLEOTIDE SEQUENCE</scope>
    <source>
        <strain evidence="2">Cailab_2023a</strain>
    </source>
</reference>
<dbReference type="SUPFAM" id="SSF82199">
    <property type="entry name" value="SET domain"/>
    <property type="match status" value="1"/>
</dbReference>
<accession>A0AAW2HL02</accession>
<gene>
    <name evidence="2" type="ORF">PYX00_007886</name>
</gene>
<dbReference type="PANTHER" id="PTHR13271:SF151">
    <property type="entry name" value="SET DOMAIN-CONTAINING PROTEIN 4"/>
    <property type="match status" value="1"/>
</dbReference>
<dbReference type="PANTHER" id="PTHR13271">
    <property type="entry name" value="UNCHARACTERIZED PUTATIVE METHYLTRANSFERASE"/>
    <property type="match status" value="1"/>
</dbReference>
<dbReference type="CDD" id="cd19177">
    <property type="entry name" value="SET_SETD4"/>
    <property type="match status" value="1"/>
</dbReference>